<dbReference type="PROSITE" id="PS50072">
    <property type="entry name" value="CSA_PPIASE_2"/>
    <property type="match status" value="1"/>
</dbReference>
<dbReference type="InterPro" id="IPR002130">
    <property type="entry name" value="Cyclophilin-type_PPIase_dom"/>
</dbReference>
<dbReference type="InterPro" id="IPR029000">
    <property type="entry name" value="Cyclophilin-like_dom_sf"/>
</dbReference>
<comment type="catalytic activity">
    <reaction evidence="1">
        <text>[protein]-peptidylproline (omega=180) = [protein]-peptidylproline (omega=0)</text>
        <dbReference type="Rhea" id="RHEA:16237"/>
        <dbReference type="Rhea" id="RHEA-COMP:10747"/>
        <dbReference type="Rhea" id="RHEA-COMP:10748"/>
        <dbReference type="ChEBI" id="CHEBI:83833"/>
        <dbReference type="ChEBI" id="CHEBI:83834"/>
        <dbReference type="EC" id="5.2.1.8"/>
    </reaction>
</comment>
<keyword evidence="1" id="KW-0413">Isomerase</keyword>
<sequence>MSDERAVFQTPWGDIHFGFYPDVAPVTAQHIFKLVAMGAYTGNHIFRVDKGFVAQVQDVVGGRNLAMDALQKAEGDKAVPLEVRADVKHTEGVVSMGRYDDPNSGKSSFSFLLGAAPHLDMKYTIFGKVTQGMEVLHKLEGLETIKQGIFVMPKERVAIHSTYWYLASKPLTLGMLGFPAITASAAGSGSTLHAGNGSYCSQLQDDMDHLRSRFNWQAEELQRVRAKCLPS</sequence>
<dbReference type="CDD" id="cd00317">
    <property type="entry name" value="cyclophilin"/>
    <property type="match status" value="1"/>
</dbReference>
<keyword evidence="4" id="KW-1185">Reference proteome</keyword>
<dbReference type="EC" id="5.2.1.8" evidence="1"/>
<dbReference type="Gene3D" id="2.40.100.10">
    <property type="entry name" value="Cyclophilin-like"/>
    <property type="match status" value="1"/>
</dbReference>
<dbReference type="SUPFAM" id="SSF50891">
    <property type="entry name" value="Cyclophilin-like"/>
    <property type="match status" value="1"/>
</dbReference>
<evidence type="ECO:0000313" key="4">
    <source>
        <dbReference type="Proteomes" id="UP000256970"/>
    </source>
</evidence>
<dbReference type="AlphaFoldDB" id="A0A383VIX6"/>
<proteinExistence type="inferred from homology"/>
<dbReference type="Pfam" id="PF00160">
    <property type="entry name" value="Pro_isomerase"/>
    <property type="match status" value="1"/>
</dbReference>
<comment type="similarity">
    <text evidence="1">Belongs to the cyclophilin-type PPIase family.</text>
</comment>
<accession>A0A383VIX6</accession>
<name>A0A383VIX6_TETOB</name>
<gene>
    <name evidence="3" type="ORF">BQ4739_LOCUS5351</name>
</gene>
<organism evidence="3 4">
    <name type="scientific">Tetradesmus obliquus</name>
    <name type="common">Green alga</name>
    <name type="synonym">Acutodesmus obliquus</name>
    <dbReference type="NCBI Taxonomy" id="3088"/>
    <lineage>
        <taxon>Eukaryota</taxon>
        <taxon>Viridiplantae</taxon>
        <taxon>Chlorophyta</taxon>
        <taxon>core chlorophytes</taxon>
        <taxon>Chlorophyceae</taxon>
        <taxon>CS clade</taxon>
        <taxon>Sphaeropleales</taxon>
        <taxon>Scenedesmaceae</taxon>
        <taxon>Tetradesmus</taxon>
    </lineage>
</organism>
<dbReference type="Proteomes" id="UP000256970">
    <property type="component" value="Unassembled WGS sequence"/>
</dbReference>
<dbReference type="PRINTS" id="PR00153">
    <property type="entry name" value="CSAPPISMRASE"/>
</dbReference>
<reference evidence="3 4" key="1">
    <citation type="submission" date="2016-10" db="EMBL/GenBank/DDBJ databases">
        <authorList>
            <person name="Cai Z."/>
        </authorList>
    </citation>
    <scope>NUCLEOTIDE SEQUENCE [LARGE SCALE GENOMIC DNA]</scope>
</reference>
<dbReference type="GO" id="GO:0003755">
    <property type="term" value="F:peptidyl-prolyl cis-trans isomerase activity"/>
    <property type="evidence" value="ECO:0007669"/>
    <property type="project" value="UniProtKB-UniRule"/>
</dbReference>
<dbReference type="InterPro" id="IPR044233">
    <property type="entry name" value="CYP23-like"/>
</dbReference>
<comment type="function">
    <text evidence="1">PPIases accelerate the folding of proteins. It catalyzes the cis-trans isomerization of proline imidic peptide bonds in oligopeptides.</text>
</comment>
<evidence type="ECO:0000256" key="1">
    <source>
        <dbReference type="RuleBase" id="RU363019"/>
    </source>
</evidence>
<dbReference type="EMBL" id="FNXT01000495">
    <property type="protein sequence ID" value="SZX64870.1"/>
    <property type="molecule type" value="Genomic_DNA"/>
</dbReference>
<evidence type="ECO:0000313" key="3">
    <source>
        <dbReference type="EMBL" id="SZX64870.1"/>
    </source>
</evidence>
<feature type="domain" description="PPIase cyclophilin-type" evidence="2">
    <location>
        <begin position="4"/>
        <end position="159"/>
    </location>
</feature>
<keyword evidence="1" id="KW-0697">Rotamase</keyword>
<protein>
    <recommendedName>
        <fullName evidence="1">Peptidyl-prolyl cis-trans isomerase</fullName>
        <shortName evidence="1">PPIase</shortName>
        <ecNumber evidence="1">5.2.1.8</ecNumber>
    </recommendedName>
</protein>
<evidence type="ECO:0000259" key="2">
    <source>
        <dbReference type="PROSITE" id="PS50072"/>
    </source>
</evidence>
<dbReference type="STRING" id="3088.A0A383VIX6"/>
<dbReference type="PANTHER" id="PTHR47511">
    <property type="entry name" value="PEPTIDYL-PROLYL CIS-TRANS ISOMERASE CYP23"/>
    <property type="match status" value="1"/>
</dbReference>
<dbReference type="PANTHER" id="PTHR47511:SF1">
    <property type="entry name" value="PEPTIDYL-PROLYL CIS-TRANS ISOMERASE CYP23"/>
    <property type="match status" value="1"/>
</dbReference>